<dbReference type="VEuPathDB" id="FungiDB:CPAG_04435"/>
<reference evidence="1 2" key="1">
    <citation type="submission" date="2007-06" db="EMBL/GenBank/DDBJ databases">
        <title>The Genome Sequence of Coccidioides posadasii RMSCC_3488.</title>
        <authorList>
            <consortium name="Coccidioides Genome Resources Consortium"/>
            <consortium name="The Broad Institute Genome Sequencing Platform"/>
            <person name="Henn M.R."/>
            <person name="Sykes S."/>
            <person name="Young S."/>
            <person name="Jaffe D."/>
            <person name="Berlin A."/>
            <person name="Alvarez P."/>
            <person name="Butler J."/>
            <person name="Gnerre S."/>
            <person name="Grabherr M."/>
            <person name="Mauceli E."/>
            <person name="Brockman W."/>
            <person name="Kodira C."/>
            <person name="Alvarado L."/>
            <person name="Zeng Q."/>
            <person name="Crawford M."/>
            <person name="Antoine C."/>
            <person name="Devon K."/>
            <person name="Galgiani J."/>
            <person name="Orsborn K."/>
            <person name="Lewis M.L."/>
            <person name="Nusbaum C."/>
            <person name="Galagan J."/>
            <person name="Birren B."/>
        </authorList>
    </citation>
    <scope>NUCLEOTIDE SEQUENCE [LARGE SCALE GENOMIC DNA]</scope>
    <source>
        <strain evidence="1 2">RMSCC 3488</strain>
    </source>
</reference>
<sequence length="148" mass="16614">MTFTGSSHFAFRTKESRSKMPFFRQQSPRLCRPCWQLHNQGLGKTCSRPDPAPSHVQVPPEKPRAWPLLGNPACIHDRLGRGCTASVWHAEAKPLMSKLISSGARSFINDVEQGVTNSVHKLGFASALNLPCQNNNSHQLTRYFHIHE</sequence>
<name>A0A0J6FGW3_COCPO</name>
<reference evidence="2" key="2">
    <citation type="journal article" date="2009" name="Genome Res.">
        <title>Comparative genomic analyses of the human fungal pathogens Coccidioides and their relatives.</title>
        <authorList>
            <person name="Sharpton T.J."/>
            <person name="Stajich J.E."/>
            <person name="Rounsley S.D."/>
            <person name="Gardner M.J."/>
            <person name="Wortman J.R."/>
            <person name="Jordar V.S."/>
            <person name="Maiti R."/>
            <person name="Kodira C.D."/>
            <person name="Neafsey D.E."/>
            <person name="Zeng Q."/>
            <person name="Hung C.-Y."/>
            <person name="McMahan C."/>
            <person name="Muszewska A."/>
            <person name="Grynberg M."/>
            <person name="Mandel M.A."/>
            <person name="Kellner E.M."/>
            <person name="Barker B.M."/>
            <person name="Galgiani J.N."/>
            <person name="Orbach M.J."/>
            <person name="Kirkland T.N."/>
            <person name="Cole G.T."/>
            <person name="Henn M.R."/>
            <person name="Birren B.W."/>
            <person name="Taylor J.W."/>
        </authorList>
    </citation>
    <scope>NUCLEOTIDE SEQUENCE [LARGE SCALE GENOMIC DNA]</scope>
    <source>
        <strain evidence="2">RMSCC 3488</strain>
    </source>
</reference>
<accession>A0A0J6FGW3</accession>
<evidence type="ECO:0000313" key="1">
    <source>
        <dbReference type="EMBL" id="KMM68104.1"/>
    </source>
</evidence>
<organism evidence="1 2">
    <name type="scientific">Coccidioides posadasii RMSCC 3488</name>
    <dbReference type="NCBI Taxonomy" id="454284"/>
    <lineage>
        <taxon>Eukaryota</taxon>
        <taxon>Fungi</taxon>
        <taxon>Dikarya</taxon>
        <taxon>Ascomycota</taxon>
        <taxon>Pezizomycotina</taxon>
        <taxon>Eurotiomycetes</taxon>
        <taxon>Eurotiomycetidae</taxon>
        <taxon>Onygenales</taxon>
        <taxon>Onygenaceae</taxon>
        <taxon>Coccidioides</taxon>
    </lineage>
</organism>
<dbReference type="AlphaFoldDB" id="A0A0J6FGW3"/>
<reference evidence="2" key="3">
    <citation type="journal article" date="2010" name="Genome Res.">
        <title>Population genomic sequencing of Coccidioides fungi reveals recent hybridization and transposon control.</title>
        <authorList>
            <person name="Neafsey D.E."/>
            <person name="Barker B.M."/>
            <person name="Sharpton T.J."/>
            <person name="Stajich J.E."/>
            <person name="Park D.J."/>
            <person name="Whiston E."/>
            <person name="Hung C.-Y."/>
            <person name="McMahan C."/>
            <person name="White J."/>
            <person name="Sykes S."/>
            <person name="Heiman D."/>
            <person name="Young S."/>
            <person name="Zeng Q."/>
            <person name="Abouelleil A."/>
            <person name="Aftuck L."/>
            <person name="Bessette D."/>
            <person name="Brown A."/>
            <person name="FitzGerald M."/>
            <person name="Lui A."/>
            <person name="Macdonald J.P."/>
            <person name="Priest M."/>
            <person name="Orbach M.J."/>
            <person name="Galgiani J.N."/>
            <person name="Kirkland T.N."/>
            <person name="Cole G.T."/>
            <person name="Birren B.W."/>
            <person name="Henn M.R."/>
            <person name="Taylor J.W."/>
            <person name="Rounsley S.D."/>
        </authorList>
    </citation>
    <scope>NUCLEOTIDE SEQUENCE [LARGE SCALE GENOMIC DNA]</scope>
    <source>
        <strain evidence="2">RMSCC 3488</strain>
    </source>
</reference>
<proteinExistence type="predicted"/>
<dbReference type="Proteomes" id="UP000054567">
    <property type="component" value="Unassembled WGS sequence"/>
</dbReference>
<gene>
    <name evidence="1" type="ORF">CPAG_04435</name>
</gene>
<evidence type="ECO:0000313" key="2">
    <source>
        <dbReference type="Proteomes" id="UP000054567"/>
    </source>
</evidence>
<dbReference type="EMBL" id="DS268110">
    <property type="protein sequence ID" value="KMM68104.1"/>
    <property type="molecule type" value="Genomic_DNA"/>
</dbReference>
<protein>
    <submittedName>
        <fullName evidence="1">Uncharacterized protein</fullName>
    </submittedName>
</protein>